<dbReference type="GeneTree" id="ENSGT00940000154904"/>
<dbReference type="Gene3D" id="2.60.40.1930">
    <property type="match status" value="1"/>
</dbReference>
<feature type="domain" description="Macroglobulin" evidence="7">
    <location>
        <begin position="129"/>
        <end position="221"/>
    </location>
</feature>
<keyword evidence="2" id="KW-0646">Protease inhibitor</keyword>
<dbReference type="Ensembl" id="ENSCPBT00000023418.1">
    <property type="protein sequence ID" value="ENSCPBP00000019900.1"/>
    <property type="gene ID" value="ENSCPBG00000014325.1"/>
</dbReference>
<evidence type="ECO:0000256" key="5">
    <source>
        <dbReference type="ARBA" id="ARBA00023180"/>
    </source>
</evidence>
<evidence type="ECO:0000259" key="7">
    <source>
        <dbReference type="Pfam" id="PF01835"/>
    </source>
</evidence>
<evidence type="ECO:0000256" key="4">
    <source>
        <dbReference type="ARBA" id="ARBA00022900"/>
    </source>
</evidence>
<organism evidence="8 9">
    <name type="scientific">Chrysemys picta bellii</name>
    <name type="common">Western painted turtle</name>
    <name type="synonym">Emys bellii</name>
    <dbReference type="NCBI Taxonomy" id="8478"/>
    <lineage>
        <taxon>Eukaryota</taxon>
        <taxon>Metazoa</taxon>
        <taxon>Chordata</taxon>
        <taxon>Craniata</taxon>
        <taxon>Vertebrata</taxon>
        <taxon>Euteleostomi</taxon>
        <taxon>Archelosauria</taxon>
        <taxon>Testudinata</taxon>
        <taxon>Testudines</taxon>
        <taxon>Cryptodira</taxon>
        <taxon>Durocryptodira</taxon>
        <taxon>Testudinoidea</taxon>
        <taxon>Emydidae</taxon>
        <taxon>Chrysemys</taxon>
    </lineage>
</organism>
<accession>A0A8C3HKZ0</accession>
<sequence length="246" mass="27259">MGKDRLPGGPSIFLLLLFLLPGDTSPTTEPQYMVLVPFLIHTNGPEKVCIQLTHLNESVTLSATLEYAGENRSLIADVVSEKDVFKCVPFTVPKSSSSSAAFLTVLVKGPTLEFRSRKSVLVKNSESLVFVQTDKPVYKPGQTVLFRIVSLDEDFRPLNEKFALVFIKDPQRNRVYQWREVELNGGLTQLSFPLTSEPIQGTYNVVVQKESGTNLEHSFSVEEYGKEGSHSCWGGGVGSRSNRLGF</sequence>
<dbReference type="AlphaFoldDB" id="A0A8C3HKZ0"/>
<keyword evidence="5" id="KW-0325">Glycoprotein</keyword>
<dbReference type="FunFam" id="2.60.40.1930:FF:000001">
    <property type="entry name" value="CD109 isoform 3"/>
    <property type="match status" value="1"/>
</dbReference>
<keyword evidence="9" id="KW-1185">Reference proteome</keyword>
<evidence type="ECO:0000256" key="6">
    <source>
        <dbReference type="SAM" id="SignalP"/>
    </source>
</evidence>
<feature type="signal peptide" evidence="6">
    <location>
        <begin position="1"/>
        <end position="26"/>
    </location>
</feature>
<comment type="similarity">
    <text evidence="1">Belongs to the protease inhibitor I39 (alpha-2-macroglobulin) family.</text>
</comment>
<dbReference type="Pfam" id="PF01835">
    <property type="entry name" value="MG2"/>
    <property type="match status" value="1"/>
</dbReference>
<dbReference type="OMA" id="HIRNETQ"/>
<protein>
    <recommendedName>
        <fullName evidence="7">Macroglobulin domain-containing protein</fullName>
    </recommendedName>
</protein>
<reference evidence="8" key="2">
    <citation type="submission" date="2025-09" db="UniProtKB">
        <authorList>
            <consortium name="Ensembl"/>
        </authorList>
    </citation>
    <scope>IDENTIFICATION</scope>
</reference>
<evidence type="ECO:0000256" key="1">
    <source>
        <dbReference type="ARBA" id="ARBA00010952"/>
    </source>
</evidence>
<dbReference type="PANTHER" id="PTHR11412">
    <property type="entry name" value="MACROGLOBULIN / COMPLEMENT"/>
    <property type="match status" value="1"/>
</dbReference>
<proteinExistence type="inferred from homology"/>
<keyword evidence="3 6" id="KW-0732">Signal</keyword>
<evidence type="ECO:0000256" key="2">
    <source>
        <dbReference type="ARBA" id="ARBA00022690"/>
    </source>
</evidence>
<dbReference type="Proteomes" id="UP000694380">
    <property type="component" value="Unplaced"/>
</dbReference>
<dbReference type="GO" id="GO:0004867">
    <property type="term" value="F:serine-type endopeptidase inhibitor activity"/>
    <property type="evidence" value="ECO:0007669"/>
    <property type="project" value="UniProtKB-KW"/>
</dbReference>
<evidence type="ECO:0000313" key="9">
    <source>
        <dbReference type="Proteomes" id="UP000694380"/>
    </source>
</evidence>
<feature type="chain" id="PRO_5034420133" description="Macroglobulin domain-containing protein" evidence="6">
    <location>
        <begin position="27"/>
        <end position="246"/>
    </location>
</feature>
<evidence type="ECO:0000256" key="3">
    <source>
        <dbReference type="ARBA" id="ARBA00022729"/>
    </source>
</evidence>
<dbReference type="InterPro" id="IPR002890">
    <property type="entry name" value="MG2"/>
</dbReference>
<evidence type="ECO:0000313" key="8">
    <source>
        <dbReference type="Ensembl" id="ENSCPBP00000019900.1"/>
    </source>
</evidence>
<reference evidence="8" key="1">
    <citation type="submission" date="2025-08" db="UniProtKB">
        <authorList>
            <consortium name="Ensembl"/>
        </authorList>
    </citation>
    <scope>IDENTIFICATION</scope>
</reference>
<dbReference type="PANTHER" id="PTHR11412:SF165">
    <property type="entry name" value="ALPHA-2-MACROGLOBULIN"/>
    <property type="match status" value="1"/>
</dbReference>
<name>A0A8C3HKZ0_CHRPI</name>
<keyword evidence="4" id="KW-0722">Serine protease inhibitor</keyword>
<dbReference type="InterPro" id="IPR050473">
    <property type="entry name" value="A2M/Complement_sys"/>
</dbReference>